<gene>
    <name evidence="1" type="ORF">BV22DRAFT_1003339</name>
</gene>
<comment type="caution">
    <text evidence="1">The sequence shown here is derived from an EMBL/GenBank/DDBJ whole genome shotgun (WGS) entry which is preliminary data.</text>
</comment>
<sequence>MRGFLNVGVLILLILGLLCLFIFYPVLSYFRDRARNNAISGNLRINGTGQATVQFSMPGLIDDDTPDSALTRTGFDNEEYELVFSDEFNIPNRTFYPGDDPFWEAANLWYWSTNDQEWYDPGQKSGNVGALSIVMSETPLNGLAYRSGMLQSWNKFCFTTGYIEVAVSLPGPNAETMGYWPGAWTMGNLARAGYGATSDGVWPYSYSSCDVGTFPNQTFPDGSGPASALQSSASSAKYNMDLSWLPGQRLSACTCSGEDHPGPSVGVGRGAPEIDILEVEHNKHGDGQVVSQSGQFAPFSADYTYLNETQDEWYINTPQITTANTYRWVLIVARRQQAVSALTLLPTDIFQESGQQFTTFGFEYYSDPSNPGDGYIAWQTAGAQAARLGASALGPDANTQVGQRLISLEPMSIVLNLGISPNWQTIDTSTMIFPAEMLVDYVRVYQRKGQTNIGCSPPGFPTEDYINRHMDMYTNPNWTNWQYPKPKNSLVRLGSRFDLVVGCGF</sequence>
<organism evidence="1 2">
    <name type="scientific">Leucogyrophana mollusca</name>
    <dbReference type="NCBI Taxonomy" id="85980"/>
    <lineage>
        <taxon>Eukaryota</taxon>
        <taxon>Fungi</taxon>
        <taxon>Dikarya</taxon>
        <taxon>Basidiomycota</taxon>
        <taxon>Agaricomycotina</taxon>
        <taxon>Agaricomycetes</taxon>
        <taxon>Agaricomycetidae</taxon>
        <taxon>Boletales</taxon>
        <taxon>Boletales incertae sedis</taxon>
        <taxon>Leucogyrophana</taxon>
    </lineage>
</organism>
<proteinExistence type="predicted"/>
<accession>A0ACB8BTD0</accession>
<keyword evidence="2" id="KW-1185">Reference proteome</keyword>
<reference evidence="1" key="1">
    <citation type="journal article" date="2021" name="New Phytol.">
        <title>Evolutionary innovations through gain and loss of genes in the ectomycorrhizal Boletales.</title>
        <authorList>
            <person name="Wu G."/>
            <person name="Miyauchi S."/>
            <person name="Morin E."/>
            <person name="Kuo A."/>
            <person name="Drula E."/>
            <person name="Varga T."/>
            <person name="Kohler A."/>
            <person name="Feng B."/>
            <person name="Cao Y."/>
            <person name="Lipzen A."/>
            <person name="Daum C."/>
            <person name="Hundley H."/>
            <person name="Pangilinan J."/>
            <person name="Johnson J."/>
            <person name="Barry K."/>
            <person name="LaButti K."/>
            <person name="Ng V."/>
            <person name="Ahrendt S."/>
            <person name="Min B."/>
            <person name="Choi I.G."/>
            <person name="Park H."/>
            <person name="Plett J.M."/>
            <person name="Magnuson J."/>
            <person name="Spatafora J.W."/>
            <person name="Nagy L.G."/>
            <person name="Henrissat B."/>
            <person name="Grigoriev I.V."/>
            <person name="Yang Z.L."/>
            <person name="Xu J."/>
            <person name="Martin F.M."/>
        </authorList>
    </citation>
    <scope>NUCLEOTIDE SEQUENCE</scope>
    <source>
        <strain evidence="1">KUC20120723A-06</strain>
    </source>
</reference>
<keyword evidence="1" id="KW-0378">Hydrolase</keyword>
<dbReference type="Proteomes" id="UP000790709">
    <property type="component" value="Unassembled WGS sequence"/>
</dbReference>
<evidence type="ECO:0000313" key="1">
    <source>
        <dbReference type="EMBL" id="KAH7929196.1"/>
    </source>
</evidence>
<dbReference type="EMBL" id="MU266344">
    <property type="protein sequence ID" value="KAH7929196.1"/>
    <property type="molecule type" value="Genomic_DNA"/>
</dbReference>
<name>A0ACB8BTD0_9AGAM</name>
<evidence type="ECO:0000313" key="2">
    <source>
        <dbReference type="Proteomes" id="UP000790709"/>
    </source>
</evidence>
<protein>
    <submittedName>
        <fullName evidence="1">Glycoside hydrolase family 16 protein</fullName>
    </submittedName>
</protein>